<name>A0A821IAH6_9BILA</name>
<comment type="caution">
    <text evidence="1">The sequence shown here is derived from an EMBL/GenBank/DDBJ whole genome shotgun (WGS) entry which is preliminary data.</text>
</comment>
<reference evidence="1" key="1">
    <citation type="submission" date="2021-02" db="EMBL/GenBank/DDBJ databases">
        <authorList>
            <person name="Nowell W R."/>
        </authorList>
    </citation>
    <scope>NUCLEOTIDE SEQUENCE</scope>
</reference>
<proteinExistence type="predicted"/>
<organism evidence="1 2">
    <name type="scientific">Rotaria socialis</name>
    <dbReference type="NCBI Taxonomy" id="392032"/>
    <lineage>
        <taxon>Eukaryota</taxon>
        <taxon>Metazoa</taxon>
        <taxon>Spiralia</taxon>
        <taxon>Gnathifera</taxon>
        <taxon>Rotifera</taxon>
        <taxon>Eurotatoria</taxon>
        <taxon>Bdelloidea</taxon>
        <taxon>Philodinida</taxon>
        <taxon>Philodinidae</taxon>
        <taxon>Rotaria</taxon>
    </lineage>
</organism>
<accession>A0A821IAH6</accession>
<gene>
    <name evidence="1" type="ORF">TSG867_LOCUS33224</name>
</gene>
<dbReference type="Proteomes" id="UP000663862">
    <property type="component" value="Unassembled WGS sequence"/>
</dbReference>
<evidence type="ECO:0000313" key="1">
    <source>
        <dbReference type="EMBL" id="CAF4698659.1"/>
    </source>
</evidence>
<sequence length="132" mass="15074">LSLNKANNINITIAIEFLSRSILRHLIHESQSNPQYNNQRSLINIEKCSRNLLHIVKWSRTAIESNHEITTTSVVSLGKLFQLRKQYLLTGLSVDIVGDFSTLTCPKLAKSWFTFADQAYAWGRQLFARSLP</sequence>
<protein>
    <submittedName>
        <fullName evidence="1">Uncharacterized protein</fullName>
    </submittedName>
</protein>
<evidence type="ECO:0000313" key="2">
    <source>
        <dbReference type="Proteomes" id="UP000663862"/>
    </source>
</evidence>
<feature type="non-terminal residue" evidence="1">
    <location>
        <position position="1"/>
    </location>
</feature>
<dbReference type="AlphaFoldDB" id="A0A821IAH6"/>
<dbReference type="EMBL" id="CAJOBQ010009410">
    <property type="protein sequence ID" value="CAF4698659.1"/>
    <property type="molecule type" value="Genomic_DNA"/>
</dbReference>
<feature type="non-terminal residue" evidence="1">
    <location>
        <position position="132"/>
    </location>
</feature>